<sequence>MDEFFSSDEFMVMIVPLIVYWVYSGLYEMLGSLDNYRLHSRRDEDTKNLVSKLDVFKGVLFQQSLQAATTFLIFKLTHDPNQSKTTSTSTTSSFPTLARQIFVAMFVLDAWQYMVHRCMHSNKFLYRNFHSWHHRVVAPYAFAAQYNHPLDGFFTEALSGAMAFFISGMSARTSIFFFSFTTIKGIDDHCGLVLPWNPFQLLFSNNTAYHDVHHQLSGSKCNFSQPFFVVWDKVFGTYAPYSIKKREGGGYEARVLKSCDN</sequence>
<dbReference type="Pfam" id="PF04116">
    <property type="entry name" value="FA_hydroxylase"/>
    <property type="match status" value="1"/>
</dbReference>
<evidence type="ECO:0000256" key="7">
    <source>
        <dbReference type="ARBA" id="ARBA00023136"/>
    </source>
</evidence>
<organism evidence="12 13">
    <name type="scientific">Dioscorea cayennensis subsp. rotundata</name>
    <name type="common">White Guinea yam</name>
    <name type="synonym">Dioscorea rotundata</name>
    <dbReference type="NCBI Taxonomy" id="55577"/>
    <lineage>
        <taxon>Eukaryota</taxon>
        <taxon>Viridiplantae</taxon>
        <taxon>Streptophyta</taxon>
        <taxon>Embryophyta</taxon>
        <taxon>Tracheophyta</taxon>
        <taxon>Spermatophyta</taxon>
        <taxon>Magnoliopsida</taxon>
        <taxon>Liliopsida</taxon>
        <taxon>Dioscoreales</taxon>
        <taxon>Dioscoreaceae</taxon>
        <taxon>Dioscorea</taxon>
    </lineage>
</organism>
<evidence type="ECO:0000256" key="3">
    <source>
        <dbReference type="ARBA" id="ARBA00013146"/>
    </source>
</evidence>
<keyword evidence="12" id="KW-1185">Reference proteome</keyword>
<evidence type="ECO:0000256" key="8">
    <source>
        <dbReference type="ARBA" id="ARBA00023239"/>
    </source>
</evidence>
<keyword evidence="7 10" id="KW-0472">Membrane</keyword>
<accession>A0AB40AMT6</accession>
<evidence type="ECO:0000256" key="4">
    <source>
        <dbReference type="ARBA" id="ARBA00022692"/>
    </source>
</evidence>
<dbReference type="Proteomes" id="UP001515500">
    <property type="component" value="Chromosome 20"/>
</dbReference>
<evidence type="ECO:0000256" key="6">
    <source>
        <dbReference type="ARBA" id="ARBA00022989"/>
    </source>
</evidence>
<evidence type="ECO:0000256" key="9">
    <source>
        <dbReference type="ARBA" id="ARBA00047909"/>
    </source>
</evidence>
<dbReference type="GO" id="GO:0071771">
    <property type="term" value="F:aldehyde oxygenase (deformylating) activity"/>
    <property type="evidence" value="ECO:0007669"/>
    <property type="project" value="UniProtKB-EC"/>
</dbReference>
<evidence type="ECO:0000256" key="2">
    <source>
        <dbReference type="ARBA" id="ARBA00009324"/>
    </source>
</evidence>
<dbReference type="GO" id="GO:0016491">
    <property type="term" value="F:oxidoreductase activity"/>
    <property type="evidence" value="ECO:0007669"/>
    <property type="project" value="InterPro"/>
</dbReference>
<dbReference type="InterPro" id="IPR050307">
    <property type="entry name" value="Sterol_Desaturase_Related"/>
</dbReference>
<comment type="catalytic activity">
    <reaction evidence="9">
        <text>a long-chain fatty aldehyde + 2 NADPH + O2 + H(+) = a long-chain alkane + formate + 2 NADP(+) + H2O</text>
        <dbReference type="Rhea" id="RHEA:21440"/>
        <dbReference type="ChEBI" id="CHEBI:15377"/>
        <dbReference type="ChEBI" id="CHEBI:15378"/>
        <dbReference type="ChEBI" id="CHEBI:15379"/>
        <dbReference type="ChEBI" id="CHEBI:15740"/>
        <dbReference type="ChEBI" id="CHEBI:17176"/>
        <dbReference type="ChEBI" id="CHEBI:57783"/>
        <dbReference type="ChEBI" id="CHEBI:58349"/>
        <dbReference type="ChEBI" id="CHEBI:83563"/>
        <dbReference type="EC" id="4.1.99.5"/>
    </reaction>
</comment>
<feature type="transmembrane region" description="Helical" evidence="10">
    <location>
        <begin position="12"/>
        <end position="33"/>
    </location>
</feature>
<protein>
    <recommendedName>
        <fullName evidence="3">aldehyde oxygenase (deformylating)</fullName>
        <ecNumber evidence="3">4.1.99.5</ecNumber>
    </recommendedName>
</protein>
<feature type="domain" description="Fatty acid hydroxylase" evidence="11">
    <location>
        <begin position="102"/>
        <end position="237"/>
    </location>
</feature>
<dbReference type="GO" id="GO:0005506">
    <property type="term" value="F:iron ion binding"/>
    <property type="evidence" value="ECO:0007669"/>
    <property type="project" value="InterPro"/>
</dbReference>
<dbReference type="GO" id="GO:0008610">
    <property type="term" value="P:lipid biosynthetic process"/>
    <property type="evidence" value="ECO:0007669"/>
    <property type="project" value="InterPro"/>
</dbReference>
<dbReference type="RefSeq" id="XP_039116315.1">
    <property type="nucleotide sequence ID" value="XM_039260381.1"/>
</dbReference>
<proteinExistence type="inferred from homology"/>
<reference evidence="13" key="1">
    <citation type="submission" date="2025-08" db="UniProtKB">
        <authorList>
            <consortium name="RefSeq"/>
        </authorList>
    </citation>
    <scope>IDENTIFICATION</scope>
</reference>
<evidence type="ECO:0000256" key="1">
    <source>
        <dbReference type="ARBA" id="ARBA00004477"/>
    </source>
</evidence>
<dbReference type="GeneID" id="120251741"/>
<evidence type="ECO:0000313" key="12">
    <source>
        <dbReference type="Proteomes" id="UP001515500"/>
    </source>
</evidence>
<keyword evidence="6 10" id="KW-1133">Transmembrane helix</keyword>
<keyword evidence="8" id="KW-0456">Lyase</keyword>
<gene>
    <name evidence="13" type="primary">LOC120251741</name>
</gene>
<dbReference type="AlphaFoldDB" id="A0AB40AMT6"/>
<keyword evidence="4 10" id="KW-0812">Transmembrane</keyword>
<name>A0AB40AMT6_DIOCR</name>
<dbReference type="PANTHER" id="PTHR11863">
    <property type="entry name" value="STEROL DESATURASE"/>
    <property type="match status" value="1"/>
</dbReference>
<evidence type="ECO:0000313" key="13">
    <source>
        <dbReference type="RefSeq" id="XP_039116315.1"/>
    </source>
</evidence>
<evidence type="ECO:0000256" key="5">
    <source>
        <dbReference type="ARBA" id="ARBA00022824"/>
    </source>
</evidence>
<dbReference type="InterPro" id="IPR006694">
    <property type="entry name" value="Fatty_acid_hydroxylase"/>
</dbReference>
<dbReference type="GO" id="GO:0005789">
    <property type="term" value="C:endoplasmic reticulum membrane"/>
    <property type="evidence" value="ECO:0007669"/>
    <property type="project" value="UniProtKB-SubCell"/>
</dbReference>
<comment type="subcellular location">
    <subcellularLocation>
        <location evidence="1">Endoplasmic reticulum membrane</location>
        <topology evidence="1">Multi-pass membrane protein</topology>
    </subcellularLocation>
</comment>
<dbReference type="EC" id="4.1.99.5" evidence="3"/>
<keyword evidence="5" id="KW-0256">Endoplasmic reticulum</keyword>
<comment type="similarity">
    <text evidence="2">Belongs to the sterol desaturase family.</text>
</comment>
<evidence type="ECO:0000259" key="11">
    <source>
        <dbReference type="Pfam" id="PF04116"/>
    </source>
</evidence>
<evidence type="ECO:0000256" key="10">
    <source>
        <dbReference type="SAM" id="Phobius"/>
    </source>
</evidence>